<dbReference type="AlphaFoldDB" id="A0AAP0LSL0"/>
<dbReference type="Proteomes" id="UP001428341">
    <property type="component" value="Unassembled WGS sequence"/>
</dbReference>
<keyword evidence="1" id="KW-1133">Transmembrane helix</keyword>
<reference evidence="2 3" key="1">
    <citation type="submission" date="2024-05" db="EMBL/GenBank/DDBJ databases">
        <title>Haplotype-resolved chromosome-level genome assembly of Huyou (Citrus changshanensis).</title>
        <authorList>
            <person name="Miao C."/>
            <person name="Chen W."/>
            <person name="Wu Y."/>
            <person name="Wang L."/>
            <person name="Zhao S."/>
            <person name="Grierson D."/>
            <person name="Xu C."/>
            <person name="Chen K."/>
        </authorList>
    </citation>
    <scope>NUCLEOTIDE SEQUENCE [LARGE SCALE GENOMIC DNA]</scope>
    <source>
        <strain evidence="2">01-14</strain>
        <tissue evidence="2">Leaf</tissue>
    </source>
</reference>
<evidence type="ECO:0000256" key="1">
    <source>
        <dbReference type="SAM" id="Phobius"/>
    </source>
</evidence>
<keyword evidence="1" id="KW-0812">Transmembrane</keyword>
<organism evidence="2 3">
    <name type="scientific">Citrus x changshan-huyou</name>
    <dbReference type="NCBI Taxonomy" id="2935761"/>
    <lineage>
        <taxon>Eukaryota</taxon>
        <taxon>Viridiplantae</taxon>
        <taxon>Streptophyta</taxon>
        <taxon>Embryophyta</taxon>
        <taxon>Tracheophyta</taxon>
        <taxon>Spermatophyta</taxon>
        <taxon>Magnoliopsida</taxon>
        <taxon>eudicotyledons</taxon>
        <taxon>Gunneridae</taxon>
        <taxon>Pentapetalae</taxon>
        <taxon>rosids</taxon>
        <taxon>malvids</taxon>
        <taxon>Sapindales</taxon>
        <taxon>Rutaceae</taxon>
        <taxon>Aurantioideae</taxon>
        <taxon>Citrus</taxon>
    </lineage>
</organism>
<gene>
    <name evidence="2" type="ORF">WN944_025481</name>
</gene>
<comment type="caution">
    <text evidence="2">The sequence shown here is derived from an EMBL/GenBank/DDBJ whole genome shotgun (WGS) entry which is preliminary data.</text>
</comment>
<name>A0AAP0LSL0_9ROSI</name>
<keyword evidence="3" id="KW-1185">Reference proteome</keyword>
<protein>
    <submittedName>
        <fullName evidence="2">Uncharacterized protein</fullName>
    </submittedName>
</protein>
<feature type="transmembrane region" description="Helical" evidence="1">
    <location>
        <begin position="103"/>
        <end position="122"/>
    </location>
</feature>
<proteinExistence type="predicted"/>
<keyword evidence="1" id="KW-0472">Membrane</keyword>
<dbReference type="EMBL" id="JBCGBO010000024">
    <property type="protein sequence ID" value="KAK9182338.1"/>
    <property type="molecule type" value="Genomic_DNA"/>
</dbReference>
<accession>A0AAP0LSL0</accession>
<evidence type="ECO:0000313" key="3">
    <source>
        <dbReference type="Proteomes" id="UP001428341"/>
    </source>
</evidence>
<evidence type="ECO:0000313" key="2">
    <source>
        <dbReference type="EMBL" id="KAK9182338.1"/>
    </source>
</evidence>
<sequence length="146" mass="16829">MIESLRWVTNWDLNDHKRFSVTSAFDLAEEKFSEVPKPDLVDDDYVIGLGVVQLEEVFLETAVVIGLCSSSWSQVFFELLPFVEITAITLVVYQAFNRDRRFIRLGSVSLAAIICLLCYHLQPPWPIDNLWLHCPYIISCVYVLSR</sequence>